<dbReference type="GeneID" id="20038469"/>
<keyword evidence="2" id="KW-1133">Transmembrane helix</keyword>
<feature type="transmembrane region" description="Helical" evidence="2">
    <location>
        <begin position="353"/>
        <end position="372"/>
    </location>
</feature>
<keyword evidence="2" id="KW-0812">Transmembrane</keyword>
<name>W7AB34_9APIC</name>
<reference evidence="3 4" key="1">
    <citation type="submission" date="2013-02" db="EMBL/GenBank/DDBJ databases">
        <title>The Genome Sequence of Plasmodium inui San Antonio 1.</title>
        <authorList>
            <consortium name="The Broad Institute Genome Sequencing Platform"/>
            <consortium name="The Broad Institute Genome Sequencing Center for Infectious Disease"/>
            <person name="Neafsey D."/>
            <person name="Cheeseman I."/>
            <person name="Volkman S."/>
            <person name="Adams J."/>
            <person name="Walker B."/>
            <person name="Young S.K."/>
            <person name="Zeng Q."/>
            <person name="Gargeya S."/>
            <person name="Fitzgerald M."/>
            <person name="Haas B."/>
            <person name="Abouelleil A."/>
            <person name="Alvarado L."/>
            <person name="Arachchi H.M."/>
            <person name="Berlin A.M."/>
            <person name="Chapman S.B."/>
            <person name="Dewar J."/>
            <person name="Goldberg J."/>
            <person name="Griggs A."/>
            <person name="Gujja S."/>
            <person name="Hansen M."/>
            <person name="Howarth C."/>
            <person name="Imamovic A."/>
            <person name="Larimer J."/>
            <person name="McCowan C."/>
            <person name="Murphy C."/>
            <person name="Neiman D."/>
            <person name="Pearson M."/>
            <person name="Priest M."/>
            <person name="Roberts A."/>
            <person name="Saif S."/>
            <person name="Shea T."/>
            <person name="Sisk P."/>
            <person name="Sykes S."/>
            <person name="Wortman J."/>
            <person name="Nusbaum C."/>
            <person name="Birren B."/>
        </authorList>
    </citation>
    <scope>NUCLEOTIDE SEQUENCE [LARGE SCALE GENOMIC DNA]</scope>
    <source>
        <strain evidence="3 4">San Antonio 1</strain>
    </source>
</reference>
<gene>
    <name evidence="3" type="ORF">C922_03195</name>
</gene>
<proteinExistence type="predicted"/>
<keyword evidence="4" id="KW-1185">Reference proteome</keyword>
<dbReference type="Proteomes" id="UP000030640">
    <property type="component" value="Unassembled WGS sequence"/>
</dbReference>
<protein>
    <recommendedName>
        <fullName evidence="5">Pv-fam-d protein</fullName>
    </recommendedName>
</protein>
<evidence type="ECO:0000256" key="1">
    <source>
        <dbReference type="SAM" id="MobiDB-lite"/>
    </source>
</evidence>
<organism evidence="3 4">
    <name type="scientific">Plasmodium inui San Antonio 1</name>
    <dbReference type="NCBI Taxonomy" id="1237626"/>
    <lineage>
        <taxon>Eukaryota</taxon>
        <taxon>Sar</taxon>
        <taxon>Alveolata</taxon>
        <taxon>Apicomplexa</taxon>
        <taxon>Aconoidasida</taxon>
        <taxon>Haemosporida</taxon>
        <taxon>Plasmodiidae</taxon>
        <taxon>Plasmodium</taxon>
        <taxon>Plasmodium (Plasmodium)</taxon>
    </lineage>
</organism>
<evidence type="ECO:0000313" key="4">
    <source>
        <dbReference type="Proteomes" id="UP000030640"/>
    </source>
</evidence>
<evidence type="ECO:0000256" key="2">
    <source>
        <dbReference type="SAM" id="Phobius"/>
    </source>
</evidence>
<feature type="compositionally biased region" description="Low complexity" evidence="1">
    <location>
        <begin position="149"/>
        <end position="180"/>
    </location>
</feature>
<sequence length="401" mass="47022">MKEQSNQFSLFKVFTYNVLIWTWKYYSNGTPSIANSFDPQFSQSTTVYTRGCRILRGEADVFDQWKYDSIKGKLLDVENEDDDHFESRLKLLRQDDDDNFRNEFKSLMKIEKLGKSSDMFSTRSISKGRRDPSEFKYSPSIAGSYSEISSGTTRSFRSSRSSKSSRSSRTSRSSRSSRSSQKYDDIGNSRESLSYNSFCDDASHYTYQTADTFTLASEEPSDDETQTSYESLYDSEEYINEDQPDVTFKCTDSSDDELVRYFKRRKSKKSEYDYLYLPQESKQEKSPQTSLRKFFKKCDAMYEAELLEFMSTKQRDDMNDGQSARKKYTKLVSLLSPIIVNIILIILCLMTSSHYALIAAETLLLLSIYYVARKWKKCRRWFIRYGINKKIARRSMRHYMD</sequence>
<keyword evidence="2" id="KW-0472">Membrane</keyword>
<dbReference type="OrthoDB" id="387565at2759"/>
<accession>W7AB34</accession>
<dbReference type="RefSeq" id="XP_008817009.1">
    <property type="nucleotide sequence ID" value="XM_008818787.1"/>
</dbReference>
<evidence type="ECO:0000313" key="3">
    <source>
        <dbReference type="EMBL" id="EUD66279.1"/>
    </source>
</evidence>
<dbReference type="EMBL" id="KI965472">
    <property type="protein sequence ID" value="EUD66279.1"/>
    <property type="molecule type" value="Genomic_DNA"/>
</dbReference>
<dbReference type="AlphaFoldDB" id="W7AB34"/>
<dbReference type="VEuPathDB" id="PlasmoDB:C922_03195"/>
<feature type="transmembrane region" description="Helical" evidence="2">
    <location>
        <begin position="328"/>
        <end position="347"/>
    </location>
</feature>
<feature type="region of interest" description="Disordered" evidence="1">
    <location>
        <begin position="121"/>
        <end position="188"/>
    </location>
</feature>
<evidence type="ECO:0008006" key="5">
    <source>
        <dbReference type="Google" id="ProtNLM"/>
    </source>
</evidence>